<evidence type="ECO:0000313" key="1">
    <source>
        <dbReference type="EMBL" id="NHN34867.1"/>
    </source>
</evidence>
<reference evidence="1" key="1">
    <citation type="submission" date="2020-03" db="EMBL/GenBank/DDBJ databases">
        <title>Draft sequencing of Paenibacilllus sp. S3N08.</title>
        <authorList>
            <person name="Kim D.-U."/>
        </authorList>
    </citation>
    <scope>NUCLEOTIDE SEQUENCE</scope>
    <source>
        <strain evidence="1">S3N08</strain>
    </source>
</reference>
<keyword evidence="2" id="KW-1185">Reference proteome</keyword>
<dbReference type="EMBL" id="JAAOIW010000023">
    <property type="protein sequence ID" value="NHN34867.1"/>
    <property type="molecule type" value="Genomic_DNA"/>
</dbReference>
<gene>
    <name evidence="1" type="ORF">G9U52_34550</name>
</gene>
<accession>A0ABX0JEA9</accession>
<protein>
    <submittedName>
        <fullName evidence="1">Uncharacterized protein</fullName>
    </submittedName>
</protein>
<organism evidence="1 2">
    <name type="scientific">Paenibacillus agricola</name>
    <dbReference type="NCBI Taxonomy" id="2716264"/>
    <lineage>
        <taxon>Bacteria</taxon>
        <taxon>Bacillati</taxon>
        <taxon>Bacillota</taxon>
        <taxon>Bacilli</taxon>
        <taxon>Bacillales</taxon>
        <taxon>Paenibacillaceae</taxon>
        <taxon>Paenibacillus</taxon>
    </lineage>
</organism>
<comment type="caution">
    <text evidence="1">The sequence shown here is derived from an EMBL/GenBank/DDBJ whole genome shotgun (WGS) entry which is preliminary data.</text>
</comment>
<dbReference type="RefSeq" id="WP_166156635.1">
    <property type="nucleotide sequence ID" value="NZ_JAAOIW010000023.1"/>
</dbReference>
<sequence length="55" mass="5972">MGWMFEVGEGTAHVLARVAQRLEAEEAYTGTAVVVRQGAVGGQWKILCIHVSRAM</sequence>
<dbReference type="Proteomes" id="UP001165962">
    <property type="component" value="Unassembled WGS sequence"/>
</dbReference>
<proteinExistence type="predicted"/>
<evidence type="ECO:0000313" key="2">
    <source>
        <dbReference type="Proteomes" id="UP001165962"/>
    </source>
</evidence>
<name>A0ABX0JEA9_9BACL</name>